<dbReference type="SUPFAM" id="SSF52540">
    <property type="entry name" value="P-loop containing nucleoside triphosphate hydrolases"/>
    <property type="match status" value="1"/>
</dbReference>
<dbReference type="InterPro" id="IPR010448">
    <property type="entry name" value="Torsin"/>
</dbReference>
<dbReference type="PANTHER" id="PTHR10760">
    <property type="entry name" value="TORSIN"/>
    <property type="match status" value="1"/>
</dbReference>
<keyword evidence="4 9" id="KW-0547">Nucleotide-binding</keyword>
<dbReference type="Proteomes" id="UP000008672">
    <property type="component" value="Unassembled WGS sequence"/>
</dbReference>
<dbReference type="Ensembl" id="ENSLACT00000019081.1">
    <property type="protein sequence ID" value="ENSLACP00000018948.1"/>
    <property type="gene ID" value="ENSLACG00000016669.1"/>
</dbReference>
<dbReference type="AlphaFoldDB" id="H3BAM7"/>
<dbReference type="Pfam" id="PF21376">
    <property type="entry name" value="TOR1A_C"/>
    <property type="match status" value="1"/>
</dbReference>
<feature type="chain" id="PRO_5003580323" description="Torsin" evidence="10">
    <location>
        <begin position="41"/>
        <end position="332"/>
    </location>
</feature>
<evidence type="ECO:0000256" key="10">
    <source>
        <dbReference type="SAM" id="SignalP"/>
    </source>
</evidence>
<dbReference type="PANTHER" id="PTHR10760:SF4">
    <property type="entry name" value="TORSIN-2A"/>
    <property type="match status" value="1"/>
</dbReference>
<reference evidence="12" key="2">
    <citation type="submission" date="2025-08" db="UniProtKB">
        <authorList>
            <consortium name="Ensembl"/>
        </authorList>
    </citation>
    <scope>IDENTIFICATION</scope>
</reference>
<organism evidence="12 13">
    <name type="scientific">Latimeria chalumnae</name>
    <name type="common">Coelacanth</name>
    <dbReference type="NCBI Taxonomy" id="7897"/>
    <lineage>
        <taxon>Eukaryota</taxon>
        <taxon>Metazoa</taxon>
        <taxon>Chordata</taxon>
        <taxon>Craniata</taxon>
        <taxon>Vertebrata</taxon>
        <taxon>Euteleostomi</taxon>
        <taxon>Coelacanthiformes</taxon>
        <taxon>Coelacanthidae</taxon>
        <taxon>Latimeria</taxon>
    </lineage>
</organism>
<dbReference type="GO" id="GO:0005524">
    <property type="term" value="F:ATP binding"/>
    <property type="evidence" value="ECO:0007669"/>
    <property type="project" value="UniProtKB-KW"/>
</dbReference>
<dbReference type="STRING" id="7897.ENSLACP00000018948"/>
<protein>
    <recommendedName>
        <fullName evidence="8">Torsin</fullName>
    </recommendedName>
</protein>
<name>H3BAM7_LATCH</name>
<evidence type="ECO:0000256" key="8">
    <source>
        <dbReference type="PIRNR" id="PIRNR038079"/>
    </source>
</evidence>
<dbReference type="GO" id="GO:0005635">
    <property type="term" value="C:nuclear envelope"/>
    <property type="evidence" value="ECO:0007669"/>
    <property type="project" value="TreeGrafter"/>
</dbReference>
<feature type="binding site" evidence="9">
    <location>
        <begin position="108"/>
        <end position="115"/>
    </location>
    <ligand>
        <name>ATP</name>
        <dbReference type="ChEBI" id="CHEBI:30616"/>
    </ligand>
</feature>
<evidence type="ECO:0000256" key="7">
    <source>
        <dbReference type="ARBA" id="ARBA00023180"/>
    </source>
</evidence>
<evidence type="ECO:0000256" key="9">
    <source>
        <dbReference type="PIRSR" id="PIRSR038079-1"/>
    </source>
</evidence>
<dbReference type="InParanoid" id="H3BAM7"/>
<keyword evidence="5 8" id="KW-0256">Endoplasmic reticulum</keyword>
<keyword evidence="13" id="KW-1185">Reference proteome</keyword>
<dbReference type="InterPro" id="IPR027417">
    <property type="entry name" value="P-loop_NTPase"/>
</dbReference>
<dbReference type="GO" id="GO:0005788">
    <property type="term" value="C:endoplasmic reticulum lumen"/>
    <property type="evidence" value="ECO:0007669"/>
    <property type="project" value="UniProtKB-SubCell"/>
</dbReference>
<dbReference type="FunFam" id="3.40.50.300:FF:002276">
    <property type="entry name" value="Torsin, putative"/>
    <property type="match status" value="1"/>
</dbReference>
<accession>H3BAM7</accession>
<evidence type="ECO:0000259" key="11">
    <source>
        <dbReference type="Pfam" id="PF21376"/>
    </source>
</evidence>
<feature type="signal peptide" evidence="10">
    <location>
        <begin position="1"/>
        <end position="40"/>
    </location>
</feature>
<evidence type="ECO:0000256" key="3">
    <source>
        <dbReference type="ARBA" id="ARBA00022729"/>
    </source>
</evidence>
<comment type="subcellular location">
    <subcellularLocation>
        <location evidence="1 8">Endoplasmic reticulum lumen</location>
    </subcellularLocation>
</comment>
<evidence type="ECO:0000313" key="12">
    <source>
        <dbReference type="Ensembl" id="ENSLACP00000018948.1"/>
    </source>
</evidence>
<gene>
    <name evidence="12" type="primary">TOR2A</name>
</gene>
<evidence type="ECO:0000256" key="2">
    <source>
        <dbReference type="ARBA" id="ARBA00006235"/>
    </source>
</evidence>
<evidence type="ECO:0000256" key="1">
    <source>
        <dbReference type="ARBA" id="ARBA00004319"/>
    </source>
</evidence>
<comment type="similarity">
    <text evidence="2 8">Belongs to the ClpA/ClpB family. Torsin subfamily.</text>
</comment>
<feature type="domain" description="Torsin-1A C-terminal" evidence="11">
    <location>
        <begin position="277"/>
        <end position="331"/>
    </location>
</feature>
<reference evidence="12" key="3">
    <citation type="submission" date="2025-09" db="UniProtKB">
        <authorList>
            <consortium name="Ensembl"/>
        </authorList>
    </citation>
    <scope>IDENTIFICATION</scope>
</reference>
<dbReference type="eggNOG" id="KOG2170">
    <property type="taxonomic scope" value="Eukaryota"/>
</dbReference>
<evidence type="ECO:0000256" key="5">
    <source>
        <dbReference type="ARBA" id="ARBA00022824"/>
    </source>
</evidence>
<evidence type="ECO:0000313" key="13">
    <source>
        <dbReference type="Proteomes" id="UP000008672"/>
    </source>
</evidence>
<dbReference type="FunCoup" id="H3BAM7">
    <property type="interactions" value="457"/>
</dbReference>
<keyword evidence="3 10" id="KW-0732">Signal</keyword>
<keyword evidence="7" id="KW-0325">Glycoprotein</keyword>
<dbReference type="Pfam" id="PF06309">
    <property type="entry name" value="Torsin"/>
    <property type="match status" value="1"/>
</dbReference>
<dbReference type="HOGENOM" id="CLU_053537_0_0_1"/>
<dbReference type="GeneTree" id="ENSGT00950000182888"/>
<dbReference type="Gene3D" id="3.40.50.300">
    <property type="entry name" value="P-loop containing nucleotide triphosphate hydrolases"/>
    <property type="match status" value="1"/>
</dbReference>
<dbReference type="InterPro" id="IPR049337">
    <property type="entry name" value="TOR1A_C"/>
</dbReference>
<dbReference type="OMA" id="CECDFKP"/>
<dbReference type="EMBL" id="AFYH01038035">
    <property type="status" value="NOT_ANNOTATED_CDS"/>
    <property type="molecule type" value="Genomic_DNA"/>
</dbReference>
<reference evidence="13" key="1">
    <citation type="submission" date="2011-08" db="EMBL/GenBank/DDBJ databases">
        <title>The draft genome of Latimeria chalumnae.</title>
        <authorList>
            <person name="Di Palma F."/>
            <person name="Alfoldi J."/>
            <person name="Johnson J."/>
            <person name="Berlin A."/>
            <person name="Gnerre S."/>
            <person name="Jaffe D."/>
            <person name="MacCallum I."/>
            <person name="Young S."/>
            <person name="Walker B.J."/>
            <person name="Lander E."/>
            <person name="Lindblad-Toh K."/>
        </authorList>
    </citation>
    <scope>NUCLEOTIDE SEQUENCE [LARGE SCALE GENOMIC DNA]</scope>
    <source>
        <strain evidence="13">Wild caught</strain>
    </source>
</reference>
<sequence>RKRGSWSFSPAGLGAVRMSRLAKGLLPWILVWLLPQPCRSLTWKISSIYCQFSDFCECDFRPNIDGLECDLSRYLYGQHLVKEIVLAAIRQYTESANPEKPLVLSFHGWSGTGKTYVTSMLVKHLYGRGFRSPNVHQFVPTLHFPHAGSLMQYQKDLESWIVRNLTACQRSIFIFDEMDKMFPGLIDVIMPFLGSHCAYCRRALFIFIGNAGGEQINQLVLDSWRNRKEREDIDLHGLEAILSEAVYNNPKSGFWKSKIIEENWIDHFVPFLPLVQRHVKQCVKMELGLRQVTGREDVVQAVTDAMNYFPKQEKLFSQTGCKTVGTKVDFYL</sequence>
<dbReference type="GO" id="GO:0016887">
    <property type="term" value="F:ATP hydrolysis activity"/>
    <property type="evidence" value="ECO:0007669"/>
    <property type="project" value="InterPro"/>
</dbReference>
<dbReference type="PIRSF" id="PIRSF038079">
    <property type="entry name" value="Torsin_2A"/>
    <property type="match status" value="1"/>
</dbReference>
<keyword evidence="6 9" id="KW-0067">ATP-binding</keyword>
<proteinExistence type="inferred from homology"/>
<evidence type="ECO:0000256" key="6">
    <source>
        <dbReference type="ARBA" id="ARBA00022840"/>
    </source>
</evidence>
<evidence type="ECO:0000256" key="4">
    <source>
        <dbReference type="ARBA" id="ARBA00022741"/>
    </source>
</evidence>
<dbReference type="InterPro" id="IPR017378">
    <property type="entry name" value="Torsin_1/2"/>
</dbReference>